<dbReference type="Proteomes" id="UP001524944">
    <property type="component" value="Unassembled WGS sequence"/>
</dbReference>
<evidence type="ECO:0000313" key="1">
    <source>
        <dbReference type="EMBL" id="MCR6545321.1"/>
    </source>
</evidence>
<dbReference type="PANTHER" id="PTHR39179">
    <property type="entry name" value="SPORE COAT PROTEIN I"/>
    <property type="match status" value="1"/>
</dbReference>
<dbReference type="Gene3D" id="3.90.1200.10">
    <property type="match status" value="1"/>
</dbReference>
<name>A0ABT1Y6K7_9FIRM</name>
<proteinExistence type="predicted"/>
<gene>
    <name evidence="1" type="ORF">NVS47_07300</name>
</gene>
<dbReference type="EMBL" id="JANPWE010000003">
    <property type="protein sequence ID" value="MCR6545321.1"/>
    <property type="molecule type" value="Genomic_DNA"/>
</dbReference>
<dbReference type="PANTHER" id="PTHR39179:SF1">
    <property type="entry name" value="SPORE COAT PROTEIN I"/>
    <property type="match status" value="1"/>
</dbReference>
<dbReference type="Gene3D" id="3.30.200.20">
    <property type="entry name" value="Phosphorylase Kinase, domain 1"/>
    <property type="match status" value="1"/>
</dbReference>
<dbReference type="InterPro" id="IPR011009">
    <property type="entry name" value="Kinase-like_dom_sf"/>
</dbReference>
<keyword evidence="2" id="KW-1185">Reference proteome</keyword>
<dbReference type="RefSeq" id="WP_257912991.1">
    <property type="nucleotide sequence ID" value="NZ_JANPWE010000003.1"/>
</dbReference>
<protein>
    <recommendedName>
        <fullName evidence="3">Spore coat protein I</fullName>
    </recommendedName>
</protein>
<dbReference type="InterPro" id="IPR047175">
    <property type="entry name" value="CotS-like"/>
</dbReference>
<accession>A0ABT1Y6K7</accession>
<evidence type="ECO:0000313" key="2">
    <source>
        <dbReference type="Proteomes" id="UP001524944"/>
    </source>
</evidence>
<evidence type="ECO:0008006" key="3">
    <source>
        <dbReference type="Google" id="ProtNLM"/>
    </source>
</evidence>
<sequence length="332" mass="38863">MARGDRYQRTIAKLHLDRHTIEQWEFKIFDGSFQRGVIKLETEVGAKCLQIRRAFPDQIFHYYLLMEHLAHQGFKNIPRLIRTKFGAPYLEAAGNFYCVSDWISGNPVNFRDDQDVLQTAQGLGKLHLASRGFYFTGEKREQTDANPWAADFLRTASQIVRLKGQIKKPLFFKESLERMADQAVTAAKFFTGPEYKFLKEQVAQDLSICHSALTQEHLIMGWSQEVSFTGLMHWKRDLPLRDLIDFLFIVGRENQWDETLCQKVVTQYDQILHLEPRELRLLRGIMMFPRGYWELLHEMAGQNSKGKDAKKRLEDFWSQEEKKEGFLSCLFA</sequence>
<reference evidence="1 2" key="1">
    <citation type="submission" date="2022-08" db="EMBL/GenBank/DDBJ databases">
        <title>Proteogenomics of the novel Dehalobacterium formicoaceticum strain EZ94 highlights a key role of methyltransferases during anaerobic dichloromethane degradation.</title>
        <authorList>
            <person name="Wasmund K."/>
        </authorList>
    </citation>
    <scope>NUCLEOTIDE SEQUENCE [LARGE SCALE GENOMIC DNA]</scope>
    <source>
        <strain evidence="1 2">EZ94</strain>
    </source>
</reference>
<comment type="caution">
    <text evidence="1">The sequence shown here is derived from an EMBL/GenBank/DDBJ whole genome shotgun (WGS) entry which is preliminary data.</text>
</comment>
<dbReference type="SUPFAM" id="SSF56112">
    <property type="entry name" value="Protein kinase-like (PK-like)"/>
    <property type="match status" value="1"/>
</dbReference>
<organism evidence="1 2">
    <name type="scientific">Dehalobacterium formicoaceticum</name>
    <dbReference type="NCBI Taxonomy" id="51515"/>
    <lineage>
        <taxon>Bacteria</taxon>
        <taxon>Bacillati</taxon>
        <taxon>Bacillota</taxon>
        <taxon>Clostridia</taxon>
        <taxon>Eubacteriales</taxon>
        <taxon>Peptococcaceae</taxon>
        <taxon>Dehalobacterium</taxon>
    </lineage>
</organism>